<dbReference type="InterPro" id="IPR007420">
    <property type="entry name" value="DUF465"/>
</dbReference>
<comment type="caution">
    <text evidence="1">The sequence shown here is derived from an EMBL/GenBank/DDBJ whole genome shotgun (WGS) entry which is preliminary data.</text>
</comment>
<organism evidence="1 2">
    <name type="scientific">Sphingomonas echinoides</name>
    <dbReference type="NCBI Taxonomy" id="59803"/>
    <lineage>
        <taxon>Bacteria</taxon>
        <taxon>Pseudomonadati</taxon>
        <taxon>Pseudomonadota</taxon>
        <taxon>Alphaproteobacteria</taxon>
        <taxon>Sphingomonadales</taxon>
        <taxon>Sphingomonadaceae</taxon>
        <taxon>Sphingomonas</taxon>
    </lineage>
</organism>
<gene>
    <name evidence="1" type="ORF">SIL82_07420</name>
</gene>
<protein>
    <submittedName>
        <fullName evidence="1">YdcH family protein</fullName>
    </submittedName>
</protein>
<evidence type="ECO:0000313" key="1">
    <source>
        <dbReference type="EMBL" id="MDX5984085.1"/>
    </source>
</evidence>
<dbReference type="Proteomes" id="UP001279660">
    <property type="component" value="Unassembled WGS sequence"/>
</dbReference>
<name>A0ABU4PKC9_9SPHN</name>
<dbReference type="InterPro" id="IPR038444">
    <property type="entry name" value="DUF465_sf"/>
</dbReference>
<sequence length="59" mass="6718">MTKMIDRLTALHRAIDAAVARERARLTPDPLHIAALKKRRLAIKDHLHRARTRRATATA</sequence>
<dbReference type="Gene3D" id="6.10.280.50">
    <property type="match status" value="1"/>
</dbReference>
<accession>A0ABU4PKC9</accession>
<reference evidence="1 2" key="1">
    <citation type="submission" date="2023-11" db="EMBL/GenBank/DDBJ databases">
        <title>MicrobeMod: A computational toolkit for identifying prokaryotic methylation and restriction-modification with nanopore sequencing.</title>
        <authorList>
            <person name="Crits-Christoph A."/>
            <person name="Kang S.C."/>
            <person name="Lee H."/>
            <person name="Ostrov N."/>
        </authorList>
    </citation>
    <scope>NUCLEOTIDE SEQUENCE [LARGE SCALE GENOMIC DNA]</scope>
    <source>
        <strain evidence="1 2">ATCC 14820</strain>
    </source>
</reference>
<dbReference type="EMBL" id="JAWXXV010000001">
    <property type="protein sequence ID" value="MDX5984085.1"/>
    <property type="molecule type" value="Genomic_DNA"/>
</dbReference>
<dbReference type="RefSeq" id="WP_010403885.1">
    <property type="nucleotide sequence ID" value="NZ_JAWXXV010000001.1"/>
</dbReference>
<dbReference type="Pfam" id="PF04325">
    <property type="entry name" value="DUF465"/>
    <property type="match status" value="1"/>
</dbReference>
<evidence type="ECO:0000313" key="2">
    <source>
        <dbReference type="Proteomes" id="UP001279660"/>
    </source>
</evidence>
<proteinExistence type="predicted"/>
<keyword evidence="2" id="KW-1185">Reference proteome</keyword>